<proteinExistence type="predicted"/>
<evidence type="ECO:0000313" key="3">
    <source>
        <dbReference type="Proteomes" id="UP000471298"/>
    </source>
</evidence>
<dbReference type="PANTHER" id="PTHR19328:SF75">
    <property type="entry name" value="ALDOSE SUGAR DEHYDROGENASE YLII"/>
    <property type="match status" value="1"/>
</dbReference>
<evidence type="ECO:0000313" key="2">
    <source>
        <dbReference type="EMBL" id="MPV86775.1"/>
    </source>
</evidence>
<dbReference type="SUPFAM" id="SSF50952">
    <property type="entry name" value="Soluble quinoprotein glucose dehydrogenase"/>
    <property type="match status" value="1"/>
</dbReference>
<dbReference type="Proteomes" id="UP000471298">
    <property type="component" value="Unassembled WGS sequence"/>
</dbReference>
<dbReference type="Pfam" id="PF07995">
    <property type="entry name" value="GSDH"/>
    <property type="match status" value="1"/>
</dbReference>
<dbReference type="InParanoid" id="A0A6N7EZ05"/>
<gene>
    <name evidence="2" type="ORF">GCU85_08560</name>
</gene>
<accession>A0A6N7EZ05</accession>
<feature type="domain" description="Glucose/Sorbosone dehydrogenase" evidence="1">
    <location>
        <begin position="54"/>
        <end position="390"/>
    </location>
</feature>
<dbReference type="EMBL" id="WHNW01000011">
    <property type="protein sequence ID" value="MPV86775.1"/>
    <property type="molecule type" value="Genomic_DNA"/>
</dbReference>
<dbReference type="InterPro" id="IPR011041">
    <property type="entry name" value="Quinoprot_gluc/sorb_DH_b-prop"/>
</dbReference>
<reference evidence="2 3" key="1">
    <citation type="submission" date="2019-10" db="EMBL/GenBank/DDBJ databases">
        <title>Cardiobacteriales fam. a chemoheterotrophic member of the order Cardiobacteriales, and proposal of Cardiobacteriales fam. nov.</title>
        <authorList>
            <person name="Wang C."/>
        </authorList>
    </citation>
    <scope>NUCLEOTIDE SEQUENCE [LARGE SCALE GENOMIC DNA]</scope>
    <source>
        <strain evidence="2 3">ML27</strain>
    </source>
</reference>
<dbReference type="PANTHER" id="PTHR19328">
    <property type="entry name" value="HEDGEHOG-INTERACTING PROTEIN"/>
    <property type="match status" value="1"/>
</dbReference>
<dbReference type="Gene3D" id="2.120.10.30">
    <property type="entry name" value="TolB, C-terminal domain"/>
    <property type="match status" value="1"/>
</dbReference>
<protein>
    <submittedName>
        <fullName evidence="2">PQQ-dependent sugar dehydrogenase</fullName>
    </submittedName>
</protein>
<keyword evidence="3" id="KW-1185">Reference proteome</keyword>
<dbReference type="RefSeq" id="WP_152810769.1">
    <property type="nucleotide sequence ID" value="NZ_WHNW01000011.1"/>
</dbReference>
<sequence>MRLKQAKTPRYSKAFGGLFGVVWLLFLSLSASKADDVFQTKAYSLKLVTVATGLANPWSIAFLPNGDALVTERAGRLRLIEKTENPENPYQLTSDAIAGLPAVAAHGQGGLLDIALHPNFAENRWLYLSFVDETDAGFTTRLMRAKYQDNALQNVEMLFEALPRSRAGQHFGGRLHFDKQGDLYLSIGDRGERNRAQDGLDHAGSIIRLHDDGQIPTDNPFVGDSRVLDAIYSTGHRNPQGMAIHPDTGEIWINEHGPRGGDEINRIEAGANYGWPLATFGVNYIGTKITDNPELPGMVSPLLQWTPSIAPSGMIFYTGDAFPEWQGQLLNGALAHRLISRVAVVEADDGYELTEIERLLSEFNQRIRDIRQSPDGALWLLTDERRGGVYQIQRVD</sequence>
<organism evidence="2 3">
    <name type="scientific">Ostreibacterium oceani</name>
    <dbReference type="NCBI Taxonomy" id="2654998"/>
    <lineage>
        <taxon>Bacteria</taxon>
        <taxon>Pseudomonadati</taxon>
        <taxon>Pseudomonadota</taxon>
        <taxon>Gammaproteobacteria</taxon>
        <taxon>Cardiobacteriales</taxon>
        <taxon>Ostreibacteriaceae</taxon>
        <taxon>Ostreibacterium</taxon>
    </lineage>
</organism>
<dbReference type="AlphaFoldDB" id="A0A6N7EZ05"/>
<dbReference type="FunCoup" id="A0A6N7EZ05">
    <property type="interactions" value="52"/>
</dbReference>
<comment type="caution">
    <text evidence="2">The sequence shown here is derived from an EMBL/GenBank/DDBJ whole genome shotgun (WGS) entry which is preliminary data.</text>
</comment>
<dbReference type="InterPro" id="IPR012938">
    <property type="entry name" value="Glc/Sorbosone_DH"/>
</dbReference>
<dbReference type="InterPro" id="IPR011042">
    <property type="entry name" value="6-blade_b-propeller_TolB-like"/>
</dbReference>
<name>A0A6N7EZ05_9GAMM</name>
<evidence type="ECO:0000259" key="1">
    <source>
        <dbReference type="Pfam" id="PF07995"/>
    </source>
</evidence>